<feature type="chain" id="PRO_5005567789" evidence="2">
    <location>
        <begin position="27"/>
        <end position="238"/>
    </location>
</feature>
<keyword evidence="2" id="KW-0732">Signal</keyword>
<reference evidence="3 4" key="1">
    <citation type="submission" date="2015-08" db="EMBL/GenBank/DDBJ databases">
        <title>Next Generation Sequencing and Analysis of the Genome of Puccinia sorghi L Schw, the Causal Agent of Maize Common Rust.</title>
        <authorList>
            <person name="Rochi L."/>
            <person name="Burguener G."/>
            <person name="Darino M."/>
            <person name="Turjanski A."/>
            <person name="Kreff E."/>
            <person name="Dieguez M.J."/>
            <person name="Sacco F."/>
        </authorList>
    </citation>
    <scope>NUCLEOTIDE SEQUENCE [LARGE SCALE GENOMIC DNA]</scope>
    <source>
        <strain evidence="3 4">RO10H11247</strain>
    </source>
</reference>
<dbReference type="EMBL" id="LAVV01014368">
    <property type="protein sequence ID" value="KNZ44828.1"/>
    <property type="molecule type" value="Genomic_DNA"/>
</dbReference>
<gene>
    <name evidence="3" type="ORF">VP01_8788g1</name>
</gene>
<accession>A0A0L6U8G2</accession>
<dbReference type="VEuPathDB" id="FungiDB:VP01_8788g1"/>
<comment type="caution">
    <text evidence="3">The sequence shown here is derived from an EMBL/GenBank/DDBJ whole genome shotgun (WGS) entry which is preliminary data.</text>
</comment>
<evidence type="ECO:0000313" key="3">
    <source>
        <dbReference type="EMBL" id="KNZ44828.1"/>
    </source>
</evidence>
<dbReference type="AlphaFoldDB" id="A0A0L6U8G2"/>
<protein>
    <submittedName>
        <fullName evidence="3">Uncharacterized protein</fullName>
    </submittedName>
</protein>
<feature type="compositionally biased region" description="Polar residues" evidence="1">
    <location>
        <begin position="131"/>
        <end position="142"/>
    </location>
</feature>
<feature type="region of interest" description="Disordered" evidence="1">
    <location>
        <begin position="101"/>
        <end position="206"/>
    </location>
</feature>
<proteinExistence type="predicted"/>
<evidence type="ECO:0000256" key="1">
    <source>
        <dbReference type="SAM" id="MobiDB-lite"/>
    </source>
</evidence>
<name>A0A0L6U8G2_9BASI</name>
<feature type="signal peptide" evidence="2">
    <location>
        <begin position="1"/>
        <end position="26"/>
    </location>
</feature>
<sequence>MFFLQILTLFLLLSLSCLFLVPETNSHTRTYQIFYKILQDSYKYNVFAELILKHKINIEKIMHQDGFCAGFWYDLVVRNNAFQFLRPKEFQEAYSVAQANNKLKNPDNPYIQGGPKENLDPHTGSRKFSGIKQQYDNLQNRNTNDDYKNRGHREHRGQGSAAPKGYSKRDARDQAARGGNQPLSDKARERARNFRDNRREHPGCGNYHRENMIRVVGNLRLNPKIEVHGTTSDQWPVW</sequence>
<organism evidence="3 4">
    <name type="scientific">Puccinia sorghi</name>
    <dbReference type="NCBI Taxonomy" id="27349"/>
    <lineage>
        <taxon>Eukaryota</taxon>
        <taxon>Fungi</taxon>
        <taxon>Dikarya</taxon>
        <taxon>Basidiomycota</taxon>
        <taxon>Pucciniomycotina</taxon>
        <taxon>Pucciniomycetes</taxon>
        <taxon>Pucciniales</taxon>
        <taxon>Pucciniaceae</taxon>
        <taxon>Puccinia</taxon>
    </lineage>
</organism>
<keyword evidence="4" id="KW-1185">Reference proteome</keyword>
<feature type="compositionally biased region" description="Basic and acidic residues" evidence="1">
    <location>
        <begin position="185"/>
        <end position="206"/>
    </location>
</feature>
<dbReference type="Proteomes" id="UP000037035">
    <property type="component" value="Unassembled WGS sequence"/>
</dbReference>
<evidence type="ECO:0000256" key="2">
    <source>
        <dbReference type="SAM" id="SignalP"/>
    </source>
</evidence>
<dbReference type="OrthoDB" id="10645366at2759"/>
<evidence type="ECO:0000313" key="4">
    <source>
        <dbReference type="Proteomes" id="UP000037035"/>
    </source>
</evidence>